<dbReference type="GO" id="GO:0006508">
    <property type="term" value="P:proteolysis"/>
    <property type="evidence" value="ECO:0007669"/>
    <property type="project" value="UniProtKB-KW"/>
</dbReference>
<dbReference type="Proteomes" id="UP000799428">
    <property type="component" value="Unassembled WGS sequence"/>
</dbReference>
<dbReference type="OrthoDB" id="407146at2759"/>
<evidence type="ECO:0000256" key="5">
    <source>
        <dbReference type="SAM" id="MobiDB-lite"/>
    </source>
</evidence>
<dbReference type="EMBL" id="MU005773">
    <property type="protein sequence ID" value="KAF2707905.1"/>
    <property type="molecule type" value="Genomic_DNA"/>
</dbReference>
<gene>
    <name evidence="6" type="ORF">K504DRAFT_458389</name>
</gene>
<dbReference type="InterPro" id="IPR036440">
    <property type="entry name" value="Peptidase_C15-like_sf"/>
</dbReference>
<dbReference type="AlphaFoldDB" id="A0A6G1K5V4"/>
<dbReference type="PANTHER" id="PTHR23402:SF1">
    <property type="entry name" value="PYROGLUTAMYL-PEPTIDASE I"/>
    <property type="match status" value="1"/>
</dbReference>
<evidence type="ECO:0000256" key="4">
    <source>
        <dbReference type="ARBA" id="ARBA00022807"/>
    </source>
</evidence>
<keyword evidence="4" id="KW-0788">Thiol protease</keyword>
<keyword evidence="7" id="KW-1185">Reference proteome</keyword>
<evidence type="ECO:0000313" key="7">
    <source>
        <dbReference type="Proteomes" id="UP000799428"/>
    </source>
</evidence>
<dbReference type="Gene3D" id="3.40.630.20">
    <property type="entry name" value="Peptidase C15, pyroglutamyl peptidase I-like"/>
    <property type="match status" value="1"/>
</dbReference>
<proteinExistence type="inferred from homology"/>
<feature type="compositionally biased region" description="Polar residues" evidence="5">
    <location>
        <begin position="153"/>
        <end position="165"/>
    </location>
</feature>
<reference evidence="6" key="1">
    <citation type="journal article" date="2020" name="Stud. Mycol.">
        <title>101 Dothideomycetes genomes: a test case for predicting lifestyles and emergence of pathogens.</title>
        <authorList>
            <person name="Haridas S."/>
            <person name="Albert R."/>
            <person name="Binder M."/>
            <person name="Bloem J."/>
            <person name="Labutti K."/>
            <person name="Salamov A."/>
            <person name="Andreopoulos B."/>
            <person name="Baker S."/>
            <person name="Barry K."/>
            <person name="Bills G."/>
            <person name="Bluhm B."/>
            <person name="Cannon C."/>
            <person name="Castanera R."/>
            <person name="Culley D."/>
            <person name="Daum C."/>
            <person name="Ezra D."/>
            <person name="Gonzalez J."/>
            <person name="Henrissat B."/>
            <person name="Kuo A."/>
            <person name="Liang C."/>
            <person name="Lipzen A."/>
            <person name="Lutzoni F."/>
            <person name="Magnuson J."/>
            <person name="Mondo S."/>
            <person name="Nolan M."/>
            <person name="Ohm R."/>
            <person name="Pangilinan J."/>
            <person name="Park H.-J."/>
            <person name="Ramirez L."/>
            <person name="Alfaro M."/>
            <person name="Sun H."/>
            <person name="Tritt A."/>
            <person name="Yoshinaga Y."/>
            <person name="Zwiers L.-H."/>
            <person name="Turgeon B."/>
            <person name="Goodwin S."/>
            <person name="Spatafora J."/>
            <person name="Crous P."/>
            <person name="Grigoriev I."/>
        </authorList>
    </citation>
    <scope>NUCLEOTIDE SEQUENCE</scope>
    <source>
        <strain evidence="6">CBS 279.74</strain>
    </source>
</reference>
<keyword evidence="3" id="KW-0378">Hydrolase</keyword>
<sequence length="261" mass="29048">MAELQQPKILVTGFGPFLDITNNPSYEIARRLSPTLTTSSGITVQLILPDAPIPARYHDILTTTSALIKEHSPDMVIHLGLAHGRTWFAVEQGAQREGYHEIVDMGRRVFTRAENKKIFGKESARLDSTLDLESAVEIWQDGVKGVVMPSPKSAPTGSEATSNNSKVKTKGKQKQKEAQTQKISGNSKGGQQVDVRLSDDVGNYVCGFMYYISLLEMQKSSGRRDTVFFHVPYMESEEEIRVGVRVAEELIRALVGVWRLR</sequence>
<evidence type="ECO:0000256" key="2">
    <source>
        <dbReference type="ARBA" id="ARBA00022670"/>
    </source>
</evidence>
<dbReference type="GO" id="GO:0008234">
    <property type="term" value="F:cysteine-type peptidase activity"/>
    <property type="evidence" value="ECO:0007669"/>
    <property type="project" value="UniProtKB-KW"/>
</dbReference>
<dbReference type="SUPFAM" id="SSF53182">
    <property type="entry name" value="Pyrrolidone carboxyl peptidase (pyroglutamate aminopeptidase)"/>
    <property type="match status" value="1"/>
</dbReference>
<dbReference type="PANTHER" id="PTHR23402">
    <property type="entry name" value="PROTEASE FAMILY C15 PYROGLUTAMYL-PEPTIDASE I-RELATED"/>
    <property type="match status" value="1"/>
</dbReference>
<organism evidence="6 7">
    <name type="scientific">Pleomassaria siparia CBS 279.74</name>
    <dbReference type="NCBI Taxonomy" id="1314801"/>
    <lineage>
        <taxon>Eukaryota</taxon>
        <taxon>Fungi</taxon>
        <taxon>Dikarya</taxon>
        <taxon>Ascomycota</taxon>
        <taxon>Pezizomycotina</taxon>
        <taxon>Dothideomycetes</taxon>
        <taxon>Pleosporomycetidae</taxon>
        <taxon>Pleosporales</taxon>
        <taxon>Pleomassariaceae</taxon>
        <taxon>Pleomassaria</taxon>
    </lineage>
</organism>
<dbReference type="Pfam" id="PF01470">
    <property type="entry name" value="Peptidase_C15"/>
    <property type="match status" value="1"/>
</dbReference>
<name>A0A6G1K5V4_9PLEO</name>
<protein>
    <submittedName>
        <fullName evidence="6">Peptidase C15, pyroglutamyl peptidase I-like protein</fullName>
    </submittedName>
</protein>
<evidence type="ECO:0000313" key="6">
    <source>
        <dbReference type="EMBL" id="KAF2707905.1"/>
    </source>
</evidence>
<evidence type="ECO:0000256" key="3">
    <source>
        <dbReference type="ARBA" id="ARBA00022801"/>
    </source>
</evidence>
<comment type="similarity">
    <text evidence="1">Belongs to the peptidase C15 family.</text>
</comment>
<evidence type="ECO:0000256" key="1">
    <source>
        <dbReference type="ARBA" id="ARBA00006641"/>
    </source>
</evidence>
<accession>A0A6G1K5V4</accession>
<feature type="region of interest" description="Disordered" evidence="5">
    <location>
        <begin position="147"/>
        <end position="192"/>
    </location>
</feature>
<dbReference type="InterPro" id="IPR016125">
    <property type="entry name" value="Peptidase_C15-like"/>
</dbReference>
<keyword evidence="2" id="KW-0645">Protease</keyword>